<dbReference type="AlphaFoldDB" id="A0A1F5EQP8"/>
<reference evidence="1 2" key="1">
    <citation type="journal article" date="2016" name="Nat. Commun.">
        <title>Thousands of microbial genomes shed light on interconnected biogeochemical processes in an aquifer system.</title>
        <authorList>
            <person name="Anantharaman K."/>
            <person name="Brown C.T."/>
            <person name="Hug L.A."/>
            <person name="Sharon I."/>
            <person name="Castelle C.J."/>
            <person name="Probst A.J."/>
            <person name="Thomas B.C."/>
            <person name="Singh A."/>
            <person name="Wilkins M.J."/>
            <person name="Karaoz U."/>
            <person name="Brodie E.L."/>
            <person name="Williams K.H."/>
            <person name="Hubbard S.S."/>
            <person name="Banfield J.F."/>
        </authorList>
    </citation>
    <scope>NUCLEOTIDE SEQUENCE [LARGE SCALE GENOMIC DNA]</scope>
</reference>
<gene>
    <name evidence="1" type="ORF">A3D09_01780</name>
</gene>
<evidence type="ECO:0000313" key="2">
    <source>
        <dbReference type="Proteomes" id="UP000177390"/>
    </source>
</evidence>
<evidence type="ECO:0000313" key="1">
    <source>
        <dbReference type="EMBL" id="OGD69737.1"/>
    </source>
</evidence>
<dbReference type="Proteomes" id="UP000177390">
    <property type="component" value="Unassembled WGS sequence"/>
</dbReference>
<name>A0A1F5EQP8_9BACT</name>
<organism evidence="1 2">
    <name type="scientific">Candidatus Collierbacteria bacterium RIFCSPHIGHO2_02_FULL_49_10</name>
    <dbReference type="NCBI Taxonomy" id="1817723"/>
    <lineage>
        <taxon>Bacteria</taxon>
        <taxon>Candidatus Collieribacteriota</taxon>
    </lineage>
</organism>
<sequence>MIQRLAAPVSVDFISDHKTRRVLPRSLCWDGRVHPITKIGLHHTYRQGRTLFHVFSVLAQTIYFRLRLDTDTLFWQLEEISDGLPD</sequence>
<comment type="caution">
    <text evidence="1">The sequence shown here is derived from an EMBL/GenBank/DDBJ whole genome shotgun (WGS) entry which is preliminary data.</text>
</comment>
<protein>
    <submittedName>
        <fullName evidence="1">Uncharacterized protein</fullName>
    </submittedName>
</protein>
<dbReference type="EMBL" id="MFAH01000075">
    <property type="protein sequence ID" value="OGD69737.1"/>
    <property type="molecule type" value="Genomic_DNA"/>
</dbReference>
<proteinExistence type="predicted"/>
<accession>A0A1F5EQP8</accession>